<name>A0A1D8TUL3_9CYAN</name>
<dbReference type="Proteomes" id="UP000177870">
    <property type="component" value="Chromosome"/>
</dbReference>
<protein>
    <submittedName>
        <fullName evidence="1">Uncharacterized protein</fullName>
    </submittedName>
</protein>
<gene>
    <name evidence="1" type="ORF">BJP34_19230</name>
</gene>
<sequence>MESGGLTDLFLWTISDALTFWEYWAFVSNSVNKKAKEKARNIIIASARANLQIVTDEAFGRGYTPGKAQELMLAYQAENQRLKKDLDLAKEALAEPDVLDDENWRLRQQIREMGGVPYDEQIGYTSDKPNEPF</sequence>
<evidence type="ECO:0000313" key="2">
    <source>
        <dbReference type="Proteomes" id="UP000177870"/>
    </source>
</evidence>
<evidence type="ECO:0000313" key="1">
    <source>
        <dbReference type="EMBL" id="AOX01284.1"/>
    </source>
</evidence>
<dbReference type="EMBL" id="CP017599">
    <property type="protein sequence ID" value="AOX01284.1"/>
    <property type="molecule type" value="Genomic_DNA"/>
</dbReference>
<accession>A0A1D8TUL3</accession>
<dbReference type="RefSeq" id="WP_070393728.1">
    <property type="nucleotide sequence ID" value="NZ_CP017599.1"/>
</dbReference>
<dbReference type="AlphaFoldDB" id="A0A1D8TUL3"/>
<dbReference type="KEGG" id="mpro:BJP34_19230"/>
<organism evidence="1 2">
    <name type="scientific">Moorena producens PAL-8-15-08-1</name>
    <dbReference type="NCBI Taxonomy" id="1458985"/>
    <lineage>
        <taxon>Bacteria</taxon>
        <taxon>Bacillati</taxon>
        <taxon>Cyanobacteriota</taxon>
        <taxon>Cyanophyceae</taxon>
        <taxon>Coleofasciculales</taxon>
        <taxon>Coleofasciculaceae</taxon>
        <taxon>Moorena</taxon>
    </lineage>
</organism>
<proteinExistence type="predicted"/>
<reference evidence="2" key="1">
    <citation type="submission" date="2016-10" db="EMBL/GenBank/DDBJ databases">
        <title>Comparative genomics uncovers the prolific and rare metabolic potential of the cyanobacterial genus Moorea.</title>
        <authorList>
            <person name="Leao T."/>
            <person name="Castelao G."/>
            <person name="Korobeynikov A."/>
            <person name="Monroe E.A."/>
            <person name="Podell S."/>
            <person name="Glukhov E."/>
            <person name="Allen E."/>
            <person name="Gerwick W.H."/>
            <person name="Gerwick L."/>
        </authorList>
    </citation>
    <scope>NUCLEOTIDE SEQUENCE [LARGE SCALE GENOMIC DNA]</scope>
    <source>
        <strain evidence="2">PAL-8-15-08-1</strain>
    </source>
</reference>